<dbReference type="Pfam" id="PF00144">
    <property type="entry name" value="Beta-lactamase"/>
    <property type="match status" value="1"/>
</dbReference>
<gene>
    <name evidence="2" type="ORF">KJK29_21655</name>
</gene>
<evidence type="ECO:0000313" key="2">
    <source>
        <dbReference type="EMBL" id="QWB28369.1"/>
    </source>
</evidence>
<dbReference type="InterPro" id="IPR050491">
    <property type="entry name" value="AmpC-like"/>
</dbReference>
<protein>
    <submittedName>
        <fullName evidence="2">Beta-lactamase family protein</fullName>
    </submittedName>
</protein>
<dbReference type="EMBL" id="CP075896">
    <property type="protein sequence ID" value="QWB28369.1"/>
    <property type="molecule type" value="Genomic_DNA"/>
</dbReference>
<feature type="domain" description="Beta-lactamase-related" evidence="1">
    <location>
        <begin position="24"/>
        <end position="324"/>
    </location>
</feature>
<organism evidence="2 3">
    <name type="scientific">Streptomyces koelreuteriae</name>
    <dbReference type="NCBI Taxonomy" id="2838015"/>
    <lineage>
        <taxon>Bacteria</taxon>
        <taxon>Bacillati</taxon>
        <taxon>Actinomycetota</taxon>
        <taxon>Actinomycetes</taxon>
        <taxon>Kitasatosporales</taxon>
        <taxon>Streptomycetaceae</taxon>
        <taxon>Streptomyces</taxon>
    </lineage>
</organism>
<dbReference type="Proteomes" id="UP000679629">
    <property type="component" value="Chromosome"/>
</dbReference>
<dbReference type="Gene3D" id="3.40.710.10">
    <property type="entry name" value="DD-peptidase/beta-lactamase superfamily"/>
    <property type="match status" value="1"/>
</dbReference>
<dbReference type="InterPro" id="IPR001466">
    <property type="entry name" value="Beta-lactam-related"/>
</dbReference>
<keyword evidence="3" id="KW-1185">Reference proteome</keyword>
<dbReference type="SUPFAM" id="SSF56601">
    <property type="entry name" value="beta-lactamase/transpeptidase-like"/>
    <property type="match status" value="1"/>
</dbReference>
<dbReference type="PANTHER" id="PTHR46825:SF7">
    <property type="entry name" value="D-ALANYL-D-ALANINE CARBOXYPEPTIDASE"/>
    <property type="match status" value="1"/>
</dbReference>
<name>A0ABX8G488_9ACTN</name>
<sequence length="348" mass="37457">MAVAAPHPTSHATTWNCEAPPGLQHALDELTGRHQLAGAAAEVTDPSCGRWTSAAGRADLRTGRPMNAEDRLRIGSVTKTFTATTVLQLADCLPGLVQGNGYDGRDITVRDLLRHTSGLPDHGDSLATADIDWLRHHQFTPRELVSRALQLPPPKATWHYSTTNYILAGLVIEKVTGHPAEKEISRRIIKPLKLRDTYWPGDSEHIRGRHSRSYFTTERVDGTEWNTSAGGVGGALISTPRDVNTFFEALLNGRLLSRPGLAEMRNTVPGDPDRLGPDGRYGLGLITSPLSCGDHWTGHTGSVRGGHNTISAAAPDGRQVTLVINESPRTDATTTSLIAAVDTALCAD</sequence>
<evidence type="ECO:0000259" key="1">
    <source>
        <dbReference type="Pfam" id="PF00144"/>
    </source>
</evidence>
<dbReference type="InterPro" id="IPR012338">
    <property type="entry name" value="Beta-lactam/transpept-like"/>
</dbReference>
<accession>A0ABX8G488</accession>
<proteinExistence type="predicted"/>
<reference evidence="3" key="1">
    <citation type="submission" date="2021-05" db="EMBL/GenBank/DDBJ databases">
        <title>Direct Submission.</title>
        <authorList>
            <person name="Li K."/>
            <person name="Gao J."/>
        </authorList>
    </citation>
    <scope>NUCLEOTIDE SEQUENCE [LARGE SCALE GENOMIC DNA]</scope>
    <source>
        <strain evidence="3">MG62</strain>
    </source>
</reference>
<dbReference type="PANTHER" id="PTHR46825">
    <property type="entry name" value="D-ALANYL-D-ALANINE-CARBOXYPEPTIDASE/ENDOPEPTIDASE AMPH"/>
    <property type="match status" value="1"/>
</dbReference>
<evidence type="ECO:0000313" key="3">
    <source>
        <dbReference type="Proteomes" id="UP000679629"/>
    </source>
</evidence>